<dbReference type="InterPro" id="IPR036864">
    <property type="entry name" value="Zn2-C6_fun-type_DNA-bd_sf"/>
</dbReference>
<dbReference type="GO" id="GO:0000981">
    <property type="term" value="F:DNA-binding transcription factor activity, RNA polymerase II-specific"/>
    <property type="evidence" value="ECO:0007669"/>
    <property type="project" value="InterPro"/>
</dbReference>
<proteinExistence type="predicted"/>
<evidence type="ECO:0000313" key="2">
    <source>
        <dbReference type="EMBL" id="KAA1067890.1"/>
    </source>
</evidence>
<evidence type="ECO:0000313" key="3">
    <source>
        <dbReference type="Proteomes" id="UP000324748"/>
    </source>
</evidence>
<feature type="region of interest" description="Disordered" evidence="1">
    <location>
        <begin position="17"/>
        <end position="45"/>
    </location>
</feature>
<sequence length="143" mass="15962">MSTPAEYIWPSINHQPIVQPCQRNSPNQNRPGNESPGRVHRKRKQKCDSLKPCAVCKLRGEADLCDYSGAQPTRVLDEEDEISNQVSSEELKVLRQQVDDLEHAVTLVVNRPLGEASPTLGHNDVTHRLAIDMDGILPFSEKA</sequence>
<dbReference type="EMBL" id="VSWC01000184">
    <property type="protein sequence ID" value="KAA1067890.1"/>
    <property type="molecule type" value="Genomic_DNA"/>
</dbReference>
<organism evidence="2 3">
    <name type="scientific">Puccinia graminis f. sp. tritici</name>
    <dbReference type="NCBI Taxonomy" id="56615"/>
    <lineage>
        <taxon>Eukaryota</taxon>
        <taxon>Fungi</taxon>
        <taxon>Dikarya</taxon>
        <taxon>Basidiomycota</taxon>
        <taxon>Pucciniomycotina</taxon>
        <taxon>Pucciniomycetes</taxon>
        <taxon>Pucciniales</taxon>
        <taxon>Pucciniaceae</taxon>
        <taxon>Puccinia</taxon>
    </lineage>
</organism>
<reference evidence="2 3" key="1">
    <citation type="submission" date="2019-05" db="EMBL/GenBank/DDBJ databases">
        <title>Emergence of the Ug99 lineage of the wheat stem rust pathogen through somatic hybridization.</title>
        <authorList>
            <person name="Li F."/>
            <person name="Upadhyaya N.M."/>
            <person name="Sperschneider J."/>
            <person name="Matny O."/>
            <person name="Nguyen-Phuc H."/>
            <person name="Mago R."/>
            <person name="Raley C."/>
            <person name="Miller M.E."/>
            <person name="Silverstein K.A.T."/>
            <person name="Henningsen E."/>
            <person name="Hirsch C.D."/>
            <person name="Visser B."/>
            <person name="Pretorius Z.A."/>
            <person name="Steffenson B.J."/>
            <person name="Schwessinger B."/>
            <person name="Dodds P.N."/>
            <person name="Figueroa M."/>
        </authorList>
    </citation>
    <scope>NUCLEOTIDE SEQUENCE [LARGE SCALE GENOMIC DNA]</scope>
    <source>
        <strain evidence="2">21-0</strain>
    </source>
</reference>
<dbReference type="AlphaFoldDB" id="A0A5B0LVQ5"/>
<comment type="caution">
    <text evidence="2">The sequence shown here is derived from an EMBL/GenBank/DDBJ whole genome shotgun (WGS) entry which is preliminary data.</text>
</comment>
<dbReference type="OrthoDB" id="10261408at2759"/>
<dbReference type="Gene3D" id="4.10.240.10">
    <property type="entry name" value="Zn(2)-C6 fungal-type DNA-binding domain"/>
    <property type="match status" value="1"/>
</dbReference>
<keyword evidence="3" id="KW-1185">Reference proteome</keyword>
<evidence type="ECO:0000256" key="1">
    <source>
        <dbReference type="SAM" id="MobiDB-lite"/>
    </source>
</evidence>
<feature type="compositionally biased region" description="Polar residues" evidence="1">
    <location>
        <begin position="17"/>
        <end position="32"/>
    </location>
</feature>
<accession>A0A5B0LVQ5</accession>
<gene>
    <name evidence="2" type="ORF">PGT21_020843</name>
</gene>
<dbReference type="GO" id="GO:0008270">
    <property type="term" value="F:zinc ion binding"/>
    <property type="evidence" value="ECO:0007669"/>
    <property type="project" value="InterPro"/>
</dbReference>
<protein>
    <recommendedName>
        <fullName evidence="4">Zn(2)-C6 fungal-type domain-containing protein</fullName>
    </recommendedName>
</protein>
<name>A0A5B0LVQ5_PUCGR</name>
<evidence type="ECO:0008006" key="4">
    <source>
        <dbReference type="Google" id="ProtNLM"/>
    </source>
</evidence>
<dbReference type="Proteomes" id="UP000324748">
    <property type="component" value="Unassembled WGS sequence"/>
</dbReference>